<accession>A0A934HUV1</accession>
<proteinExistence type="predicted"/>
<gene>
    <name evidence="1" type="ORF">I6U51_18770</name>
</gene>
<reference evidence="1" key="1">
    <citation type="submission" date="2020-12" db="EMBL/GenBank/DDBJ databases">
        <title>Clostridium thailandense sp. nov., a novel acetogenic bacterium isolated from peat land soil in Thailand.</title>
        <authorList>
            <person name="Chaikitkaew S."/>
            <person name="Birkeland N.K."/>
        </authorList>
    </citation>
    <scope>NUCLEOTIDE SEQUENCE</scope>
    <source>
        <strain evidence="1">DSM 17425</strain>
    </source>
</reference>
<comment type="caution">
    <text evidence="1">The sequence shown here is derived from an EMBL/GenBank/DDBJ whole genome shotgun (WGS) entry which is preliminary data.</text>
</comment>
<dbReference type="EMBL" id="JAEEGB010000033">
    <property type="protein sequence ID" value="MBI6874715.1"/>
    <property type="molecule type" value="Genomic_DNA"/>
</dbReference>
<dbReference type="Pfam" id="PF12672">
    <property type="entry name" value="DUF3793"/>
    <property type="match status" value="1"/>
</dbReference>
<evidence type="ECO:0000313" key="2">
    <source>
        <dbReference type="Proteomes" id="UP000622687"/>
    </source>
</evidence>
<dbReference type="Proteomes" id="UP000622687">
    <property type="component" value="Unassembled WGS sequence"/>
</dbReference>
<sequence length="209" mass="24491">MVKEKLNDYINIVKNFNEKDYLFSTIAHSIGPTLVGEKPSSLLIFNKYNRNQKKVWGEVKHELKGKLKIKFFELNTSEESSVVLFYDENMLLEILKKKRNIYFLKKFGYRENMSLQEYLTLLSQRFKKICPHEIGIFLGYPVEDVAIFSSCPNRECLLVGYWKVYHNDNVEKAKNIFKRYDSIKSDIIKLIAQGVKPIEIISSYKILAG</sequence>
<protein>
    <submittedName>
        <fullName evidence="1">DUF3793 family protein</fullName>
    </submittedName>
</protein>
<dbReference type="RefSeq" id="WP_211144096.1">
    <property type="nucleotide sequence ID" value="NZ_JAEEGB010000033.1"/>
</dbReference>
<evidence type="ECO:0000313" key="1">
    <source>
        <dbReference type="EMBL" id="MBI6874715.1"/>
    </source>
</evidence>
<organism evidence="1 2">
    <name type="scientific">Clostridium aciditolerans</name>
    <dbReference type="NCBI Taxonomy" id="339861"/>
    <lineage>
        <taxon>Bacteria</taxon>
        <taxon>Bacillati</taxon>
        <taxon>Bacillota</taxon>
        <taxon>Clostridia</taxon>
        <taxon>Eubacteriales</taxon>
        <taxon>Clostridiaceae</taxon>
        <taxon>Clostridium</taxon>
    </lineage>
</organism>
<name>A0A934HUV1_9CLOT</name>
<dbReference type="AlphaFoldDB" id="A0A934HUV1"/>
<dbReference type="InterPro" id="IPR024523">
    <property type="entry name" value="DUF3793"/>
</dbReference>
<keyword evidence="2" id="KW-1185">Reference proteome</keyword>